<protein>
    <submittedName>
        <fullName evidence="1">Uncharacterized protein</fullName>
    </submittedName>
</protein>
<dbReference type="RefSeq" id="WP_128701833.1">
    <property type="nucleotide sequence ID" value="NZ_CP039396.1"/>
</dbReference>
<evidence type="ECO:0000313" key="2">
    <source>
        <dbReference type="Proteomes" id="UP000297149"/>
    </source>
</evidence>
<dbReference type="EMBL" id="CP039396">
    <property type="protein sequence ID" value="QCD42817.1"/>
    <property type="molecule type" value="Genomic_DNA"/>
</dbReference>
<sequence length="101" mass="11609">MNTEEIKALATEVAAILYNEDKTYNSHLWWSVDPKERKAEELEDTIAVILRDHCIVPKAKAQELCQLTLEHGDSEDFGLIDGLVDIVCDMFEDEYHQEAEK</sequence>
<keyword evidence="2" id="KW-1185">Reference proteome</keyword>
<dbReference type="AlphaFoldDB" id="A0A4P7W4E0"/>
<proteinExistence type="predicted"/>
<dbReference type="KEGG" id="ddb:E7747_11285"/>
<reference evidence="2" key="1">
    <citation type="submission" date="2019-02" db="EMBL/GenBank/DDBJ databases">
        <title>Isolation and identification of novel species under the genus Muribaculum.</title>
        <authorList>
            <person name="Miyake S."/>
            <person name="Ding Y."/>
            <person name="Low A."/>
            <person name="Soh M."/>
            <person name="Seedorf H."/>
        </authorList>
    </citation>
    <scope>NUCLEOTIDE SEQUENCE [LARGE SCALE GENOMIC DNA]</scope>
    <source>
        <strain evidence="2">H5</strain>
    </source>
</reference>
<dbReference type="Proteomes" id="UP000297149">
    <property type="component" value="Chromosome"/>
</dbReference>
<organism evidence="1 2">
    <name type="scientific">Duncaniella dubosii</name>
    <dbReference type="NCBI Taxonomy" id="2518971"/>
    <lineage>
        <taxon>Bacteria</taxon>
        <taxon>Pseudomonadati</taxon>
        <taxon>Bacteroidota</taxon>
        <taxon>Bacteroidia</taxon>
        <taxon>Bacteroidales</taxon>
        <taxon>Muribaculaceae</taxon>
        <taxon>Duncaniella</taxon>
    </lineage>
</organism>
<gene>
    <name evidence="1" type="ORF">E7747_11285</name>
</gene>
<name>A0A4P7W4E0_9BACT</name>
<accession>A0A4P7W4E0</accession>
<evidence type="ECO:0000313" key="1">
    <source>
        <dbReference type="EMBL" id="QCD42817.1"/>
    </source>
</evidence>